<dbReference type="InterPro" id="IPR018391">
    <property type="entry name" value="PQQ_b-propeller_rpt"/>
</dbReference>
<evidence type="ECO:0000313" key="6">
    <source>
        <dbReference type="EMBL" id="PNF13629.1"/>
    </source>
</evidence>
<dbReference type="OrthoDB" id="408177at2759"/>
<dbReference type="EMBL" id="NEVH01027118">
    <property type="protein sequence ID" value="PNF13629.1"/>
    <property type="molecule type" value="Genomic_DNA"/>
</dbReference>
<dbReference type="InterPro" id="IPR045851">
    <property type="entry name" value="AMP-bd_C_sf"/>
</dbReference>
<dbReference type="InterPro" id="IPR009081">
    <property type="entry name" value="PP-bd_ACP"/>
</dbReference>
<dbReference type="Gene3D" id="3.30.300.30">
    <property type="match status" value="1"/>
</dbReference>
<keyword evidence="7" id="KW-1185">Reference proteome</keyword>
<dbReference type="InterPro" id="IPR011047">
    <property type="entry name" value="Quinoprotein_ADH-like_sf"/>
</dbReference>
<sequence>MKHVSLYDLFESSAQKYPTNPAVCFKTATCTAVASYRDVLRECEKIYETLIEFDVKCTFVGVWVDQAFYLPTVFLGILRNGSAFTYLNLENRDRNLSIVKDMNIRWIFSESHVQHHHWTLRKEISVHGCTIALWESDIIQTSCTEAMHSPYEWKMAYTIQTSGTTGYPKIVRVPHRCIVPNIQSLQSVLSVRSSDVIFLASPFTFDPSIIEMFLALSAGALLLIVTNAVKSSPCLLLKVLFSEVEHRVTVLEATPSFVMRWSLEEMQSTLLCERSSLRVLVLGGEPCPSVQVLEQWKSKQNKTEIFNVYGITEVSCWATVHKVVIPDVAKSFDHNDCGTHAPSQQDPVPLGNALSQTLLAVKDESGEEVFTGEGELYIGSMDRVCLVDSETVQNLQFPVYRATGDIVKIDGSSRMMIYLGRKDNIIKRFGHKVSLNHVERVVATNRCIEQSCCVWEPHIKKLGLFVKVEQNKRDDKQFLRALKFYLVKHLQPSSIPDVIMELKSFPLSCHGKLDHCELKCLLRDKVQEDVIELNKLGDIYQVFASLWSHYLCMESHPNPQDNFLQAGGNSIQALQLVSELEEVFGSSAHTSLIGSLLGGSTYEECCSCLSSSCERKLENISIDASKQLIQKYKCRKRLTSSQEGDAVKYLRVEQAGISSVDSTEVQKVDCDKNIHTSSCRGRTEGFGVWTEPCVFSSLNDIKLRVRWKYNLEKCVDASPCFIKYKSGDERVLIGSHSHLFVIIHSRTAELIAECKLMDRIESSVCVSPCGRFGVVGSYDGCVYCINLHTGEIKWSFHTGGLVKSSPALCLNGSAIVVGSYDRFLYCISILDGHLIWSAKLEAGSIFSSPCVAKAVYAATLDGTCYSLDEDSGHFLWTRKLESPVFSSPALIQDESAVLFAEVSGTVHCFSVTE</sequence>
<dbReference type="Proteomes" id="UP000235965">
    <property type="component" value="Unassembled WGS sequence"/>
</dbReference>
<reference evidence="6 7" key="1">
    <citation type="submission" date="2017-12" db="EMBL/GenBank/DDBJ databases">
        <title>Hemimetabolous genomes reveal molecular basis of termite eusociality.</title>
        <authorList>
            <person name="Harrison M.C."/>
            <person name="Jongepier E."/>
            <person name="Robertson H.M."/>
            <person name="Arning N."/>
            <person name="Bitard-Feildel T."/>
            <person name="Chao H."/>
            <person name="Childers C.P."/>
            <person name="Dinh H."/>
            <person name="Doddapaneni H."/>
            <person name="Dugan S."/>
            <person name="Gowin J."/>
            <person name="Greiner C."/>
            <person name="Han Y."/>
            <person name="Hu H."/>
            <person name="Hughes D.S.T."/>
            <person name="Huylmans A.-K."/>
            <person name="Kemena C."/>
            <person name="Kremer L.P.M."/>
            <person name="Lee S.L."/>
            <person name="Lopez-Ezquerra A."/>
            <person name="Mallet L."/>
            <person name="Monroy-Kuhn J.M."/>
            <person name="Moser A."/>
            <person name="Murali S.C."/>
            <person name="Muzny D.M."/>
            <person name="Otani S."/>
            <person name="Piulachs M.-D."/>
            <person name="Poelchau M."/>
            <person name="Qu J."/>
            <person name="Schaub F."/>
            <person name="Wada-Katsumata A."/>
            <person name="Worley K.C."/>
            <person name="Xie Q."/>
            <person name="Ylla G."/>
            <person name="Poulsen M."/>
            <person name="Gibbs R.A."/>
            <person name="Schal C."/>
            <person name="Richards S."/>
            <person name="Belles X."/>
            <person name="Korb J."/>
            <person name="Bornberg-Bauer E."/>
        </authorList>
    </citation>
    <scope>NUCLEOTIDE SEQUENCE [LARGE SCALE GENOMIC DNA]</scope>
    <source>
        <tissue evidence="6">Whole body</tissue>
    </source>
</reference>
<evidence type="ECO:0000259" key="3">
    <source>
        <dbReference type="Pfam" id="PF00501"/>
    </source>
</evidence>
<dbReference type="Pfam" id="PF00501">
    <property type="entry name" value="AMP-binding"/>
    <property type="match status" value="1"/>
</dbReference>
<dbReference type="PANTHER" id="PTHR44394">
    <property type="entry name" value="BETA-ALANINE-ACTIVATING ENZYME"/>
    <property type="match status" value="1"/>
</dbReference>
<dbReference type="SUPFAM" id="SSF47336">
    <property type="entry name" value="ACP-like"/>
    <property type="match status" value="1"/>
</dbReference>
<accession>A0A2J7PBC0</accession>
<evidence type="ECO:0000313" key="7">
    <source>
        <dbReference type="Proteomes" id="UP000235965"/>
    </source>
</evidence>
<dbReference type="SUPFAM" id="SSF56801">
    <property type="entry name" value="Acetyl-CoA synthetase-like"/>
    <property type="match status" value="1"/>
</dbReference>
<dbReference type="PANTHER" id="PTHR44394:SF1">
    <property type="entry name" value="BETA-ALANINE-ACTIVATING ENZYME"/>
    <property type="match status" value="1"/>
</dbReference>
<dbReference type="SMART" id="SM00564">
    <property type="entry name" value="PQQ"/>
    <property type="match status" value="3"/>
</dbReference>
<dbReference type="InterPro" id="IPR036736">
    <property type="entry name" value="ACP-like_sf"/>
</dbReference>
<dbReference type="InterPro" id="IPR015943">
    <property type="entry name" value="WD40/YVTN_repeat-like_dom_sf"/>
</dbReference>
<dbReference type="Gene3D" id="1.10.1200.10">
    <property type="entry name" value="ACP-like"/>
    <property type="match status" value="1"/>
</dbReference>
<dbReference type="Gene3D" id="2.130.10.10">
    <property type="entry name" value="YVTN repeat-like/Quinoprotein amine dehydrogenase"/>
    <property type="match status" value="1"/>
</dbReference>
<dbReference type="Pfam" id="PF13570">
    <property type="entry name" value="Beta-prop_ACSF4"/>
    <property type="match status" value="1"/>
</dbReference>
<organism evidence="6 7">
    <name type="scientific">Cryptotermes secundus</name>
    <dbReference type="NCBI Taxonomy" id="105785"/>
    <lineage>
        <taxon>Eukaryota</taxon>
        <taxon>Metazoa</taxon>
        <taxon>Ecdysozoa</taxon>
        <taxon>Arthropoda</taxon>
        <taxon>Hexapoda</taxon>
        <taxon>Insecta</taxon>
        <taxon>Pterygota</taxon>
        <taxon>Neoptera</taxon>
        <taxon>Polyneoptera</taxon>
        <taxon>Dictyoptera</taxon>
        <taxon>Blattodea</taxon>
        <taxon>Blattoidea</taxon>
        <taxon>Termitoidae</taxon>
        <taxon>Kalotermitidae</taxon>
        <taxon>Cryptotermitinae</taxon>
        <taxon>Cryptotermes</taxon>
    </lineage>
</organism>
<proteinExistence type="predicted"/>
<evidence type="ECO:0000256" key="2">
    <source>
        <dbReference type="ARBA" id="ARBA00022553"/>
    </source>
</evidence>
<dbReference type="InterPro" id="IPR006162">
    <property type="entry name" value="Ppantetheine_attach_site"/>
</dbReference>
<protein>
    <submittedName>
        <fullName evidence="6">Acyl-CoA synthetase family member 4</fullName>
    </submittedName>
</protein>
<evidence type="ECO:0000256" key="1">
    <source>
        <dbReference type="ARBA" id="ARBA00022450"/>
    </source>
</evidence>
<dbReference type="PROSITE" id="PS00012">
    <property type="entry name" value="PHOSPHOPANTETHEINE"/>
    <property type="match status" value="1"/>
</dbReference>
<feature type="domain" description="Carrier" evidence="4">
    <location>
        <begin position="544"/>
        <end position="587"/>
    </location>
</feature>
<dbReference type="AlphaFoldDB" id="A0A2J7PBC0"/>
<dbReference type="InterPro" id="IPR000873">
    <property type="entry name" value="AMP-dep_synth/lig_dom"/>
</dbReference>
<dbReference type="Gene3D" id="3.40.50.12780">
    <property type="entry name" value="N-terminal domain of ligase-like"/>
    <property type="match status" value="1"/>
</dbReference>
<name>A0A2J7PBC0_9NEOP</name>
<dbReference type="Pfam" id="PF00550">
    <property type="entry name" value="PP-binding"/>
    <property type="match status" value="1"/>
</dbReference>
<dbReference type="InterPro" id="IPR002372">
    <property type="entry name" value="PQQ_rpt_dom"/>
</dbReference>
<comment type="caution">
    <text evidence="6">The sequence shown here is derived from an EMBL/GenBank/DDBJ whole genome shotgun (WGS) entry which is preliminary data.</text>
</comment>
<evidence type="ECO:0000259" key="4">
    <source>
        <dbReference type="Pfam" id="PF00550"/>
    </source>
</evidence>
<keyword evidence="2" id="KW-0597">Phosphoprotein</keyword>
<feature type="non-terminal residue" evidence="6">
    <location>
        <position position="913"/>
    </location>
</feature>
<feature type="domain" description="Pyrrolo-quinoline quinone repeat" evidence="5">
    <location>
        <begin position="711"/>
        <end position="911"/>
    </location>
</feature>
<evidence type="ECO:0000259" key="5">
    <source>
        <dbReference type="Pfam" id="PF13570"/>
    </source>
</evidence>
<feature type="domain" description="AMP-dependent synthetase/ligase" evidence="3">
    <location>
        <begin position="10"/>
        <end position="380"/>
    </location>
</feature>
<keyword evidence="1" id="KW-0596">Phosphopantetheine</keyword>
<dbReference type="GO" id="GO:0043041">
    <property type="term" value="P:amino acid activation for nonribosomal peptide biosynthetic process"/>
    <property type="evidence" value="ECO:0007669"/>
    <property type="project" value="TreeGrafter"/>
</dbReference>
<dbReference type="SUPFAM" id="SSF50998">
    <property type="entry name" value="Quinoprotein alcohol dehydrogenase-like"/>
    <property type="match status" value="1"/>
</dbReference>
<gene>
    <name evidence="6" type="ORF">B7P43_G17310</name>
</gene>
<dbReference type="InterPro" id="IPR042099">
    <property type="entry name" value="ANL_N_sf"/>
</dbReference>
<dbReference type="InterPro" id="IPR052091">
    <property type="entry name" value="Beta-ala_Activ/Resist"/>
</dbReference>